<accession>A0A444EDF5</accession>
<protein>
    <submittedName>
        <fullName evidence="1">Uncharacterized protein</fullName>
    </submittedName>
</protein>
<dbReference type="EMBL" id="AMZH03006714">
    <property type="protein sequence ID" value="RRT63133.1"/>
    <property type="molecule type" value="Genomic_DNA"/>
</dbReference>
<gene>
    <name evidence="1" type="ORF">B296_00032036</name>
</gene>
<dbReference type="AlphaFoldDB" id="A0A444EDF5"/>
<evidence type="ECO:0000313" key="1">
    <source>
        <dbReference type="EMBL" id="RRT63133.1"/>
    </source>
</evidence>
<dbReference type="Proteomes" id="UP000287651">
    <property type="component" value="Unassembled WGS sequence"/>
</dbReference>
<comment type="caution">
    <text evidence="1">The sequence shown here is derived from an EMBL/GenBank/DDBJ whole genome shotgun (WGS) entry which is preliminary data.</text>
</comment>
<evidence type="ECO:0000313" key="2">
    <source>
        <dbReference type="Proteomes" id="UP000287651"/>
    </source>
</evidence>
<reference evidence="1 2" key="1">
    <citation type="journal article" date="2014" name="Agronomy (Basel)">
        <title>A Draft Genome Sequence for Ensete ventricosum, the Drought-Tolerant Tree Against Hunger.</title>
        <authorList>
            <person name="Harrison J."/>
            <person name="Moore K.A."/>
            <person name="Paszkiewicz K."/>
            <person name="Jones T."/>
            <person name="Grant M."/>
            <person name="Ambacheew D."/>
            <person name="Muzemil S."/>
            <person name="Studholme D.J."/>
        </authorList>
    </citation>
    <scope>NUCLEOTIDE SEQUENCE [LARGE SCALE GENOMIC DNA]</scope>
</reference>
<sequence>MVEAQDQMCLKCMSRENPICVMRNLSRWRCKAKCARCMSRKNLNCVIRNPPPRRCKGKCARGV</sequence>
<proteinExistence type="predicted"/>
<name>A0A444EDF5_ENSVE</name>
<organism evidence="1 2">
    <name type="scientific">Ensete ventricosum</name>
    <name type="common">Abyssinian banana</name>
    <name type="synonym">Musa ensete</name>
    <dbReference type="NCBI Taxonomy" id="4639"/>
    <lineage>
        <taxon>Eukaryota</taxon>
        <taxon>Viridiplantae</taxon>
        <taxon>Streptophyta</taxon>
        <taxon>Embryophyta</taxon>
        <taxon>Tracheophyta</taxon>
        <taxon>Spermatophyta</taxon>
        <taxon>Magnoliopsida</taxon>
        <taxon>Liliopsida</taxon>
        <taxon>Zingiberales</taxon>
        <taxon>Musaceae</taxon>
        <taxon>Ensete</taxon>
    </lineage>
</organism>